<dbReference type="Gene3D" id="3.90.180.10">
    <property type="entry name" value="Medium-chain alcohol dehydrogenases, catalytic domain"/>
    <property type="match status" value="1"/>
</dbReference>
<evidence type="ECO:0000259" key="3">
    <source>
        <dbReference type="SMART" id="SM00829"/>
    </source>
</evidence>
<dbReference type="Gene3D" id="3.40.50.720">
    <property type="entry name" value="NAD(P)-binding Rossmann-like Domain"/>
    <property type="match status" value="1"/>
</dbReference>
<dbReference type="InterPro" id="IPR020843">
    <property type="entry name" value="ER"/>
</dbReference>
<accession>X2LCE7</accession>
<dbReference type="NCBIfam" id="TIGR02824">
    <property type="entry name" value="quinone_pig3"/>
    <property type="match status" value="1"/>
</dbReference>
<evidence type="ECO:0000256" key="1">
    <source>
        <dbReference type="ARBA" id="ARBA00022857"/>
    </source>
</evidence>
<dbReference type="InterPro" id="IPR036291">
    <property type="entry name" value="NAD(P)-bd_dom_sf"/>
</dbReference>
<dbReference type="EMBL" id="KF796606">
    <property type="protein sequence ID" value="AHN97968.1"/>
    <property type="molecule type" value="Genomic_DNA"/>
</dbReference>
<dbReference type="InterPro" id="IPR014189">
    <property type="entry name" value="Quinone_OxRdtase_PIG3"/>
</dbReference>
<dbReference type="Pfam" id="PF00107">
    <property type="entry name" value="ADH_zinc_N"/>
    <property type="match status" value="1"/>
</dbReference>
<evidence type="ECO:0000313" key="4">
    <source>
        <dbReference type="EMBL" id="AHN97968.1"/>
    </source>
</evidence>
<evidence type="ECO:0000256" key="2">
    <source>
        <dbReference type="ARBA" id="ARBA00023002"/>
    </source>
</evidence>
<dbReference type="AlphaFoldDB" id="X2LCE7"/>
<keyword evidence="1" id="KW-0521">NADP</keyword>
<name>X2LCE7_9BACT</name>
<dbReference type="CDD" id="cd05276">
    <property type="entry name" value="p53_inducible_oxidoreductase"/>
    <property type="match status" value="1"/>
</dbReference>
<dbReference type="SUPFAM" id="SSF50129">
    <property type="entry name" value="GroES-like"/>
    <property type="match status" value="1"/>
</dbReference>
<dbReference type="SMART" id="SM00829">
    <property type="entry name" value="PKS_ER"/>
    <property type="match status" value="1"/>
</dbReference>
<dbReference type="SUPFAM" id="SSF51735">
    <property type="entry name" value="NAD(P)-binding Rossmann-fold domains"/>
    <property type="match status" value="1"/>
</dbReference>
<dbReference type="GO" id="GO:0070402">
    <property type="term" value="F:NADPH binding"/>
    <property type="evidence" value="ECO:0007669"/>
    <property type="project" value="TreeGrafter"/>
</dbReference>
<proteinExistence type="predicted"/>
<keyword evidence="2" id="KW-0560">Oxidoreductase</keyword>
<dbReference type="InterPro" id="IPR013154">
    <property type="entry name" value="ADH-like_N"/>
</dbReference>
<feature type="domain" description="Enoyl reductase (ER)" evidence="3">
    <location>
        <begin position="10"/>
        <end position="323"/>
    </location>
</feature>
<organism evidence="4">
    <name type="scientific">uncultured bacterium lac160</name>
    <dbReference type="NCBI Taxonomy" id="1447241"/>
    <lineage>
        <taxon>Bacteria</taxon>
        <taxon>environmental samples</taxon>
    </lineage>
</organism>
<protein>
    <submittedName>
        <fullName evidence="4">NAD(P)H quinone oxidoreductase</fullName>
    </submittedName>
</protein>
<reference evidence="4" key="1">
    <citation type="submission" date="2013-10" db="EMBL/GenBank/DDBJ databases">
        <title>Functional metagenomics reveals novel beta-galactosidases not predictable from gene sequences.</title>
        <authorList>
            <person name="Cheng J."/>
            <person name="Engel K."/>
            <person name="Romantsov T."/>
            <person name="Neufeld J.D."/>
            <person name="Rose D.R."/>
            <person name="Charles T.C."/>
        </authorList>
    </citation>
    <scope>NUCLEOTIDE SEQUENCE</scope>
</reference>
<dbReference type="InterPro" id="IPR011032">
    <property type="entry name" value="GroES-like_sf"/>
</dbReference>
<dbReference type="InterPro" id="IPR013149">
    <property type="entry name" value="ADH-like_C"/>
</dbReference>
<dbReference type="Pfam" id="PF08240">
    <property type="entry name" value="ADH_N"/>
    <property type="match status" value="1"/>
</dbReference>
<dbReference type="PANTHER" id="PTHR48106">
    <property type="entry name" value="QUINONE OXIDOREDUCTASE PIG3-RELATED"/>
    <property type="match status" value="1"/>
</dbReference>
<dbReference type="PANTHER" id="PTHR48106:SF18">
    <property type="entry name" value="QUINONE OXIDOREDUCTASE PIG3"/>
    <property type="match status" value="1"/>
</dbReference>
<dbReference type="GO" id="GO:0016651">
    <property type="term" value="F:oxidoreductase activity, acting on NAD(P)H"/>
    <property type="evidence" value="ECO:0007669"/>
    <property type="project" value="TreeGrafter"/>
</dbReference>
<sequence>MKAVILTGAGGPDVLSIGDVPKPEVKPGCIRVRVRAAGLNRADLLQRQGHYPAPPGWPADIPGLEYAGEVEAVRETSRWKVGDRVMGLVGGGAYGEMVTVHADETLAIPEGLSFAEAAAIPEVFLTAYDALVTRGRLRPGERVLIHAVGSGVGTAAAQIARHLGATVLGTSRSADKLTRALVYGLDIGIDTSRTPFREALTEPVHVILDSIGGPAFGDNLAVLVPQGRLVLLGHLGGTRATADLAPIVRNRLEVIGTAMRVRTLDERKALVADFSQRMLPLFDRRIEQAAPLRPVLQTTFPMERVADAHRLLESNETFGKVVVEW</sequence>